<protein>
    <recommendedName>
        <fullName evidence="2">Nudix hydrolase domain-containing protein</fullName>
    </recommendedName>
</protein>
<dbReference type="GeneID" id="63914833"/>
<accession>A0A074VZE8</accession>
<dbReference type="Proteomes" id="UP000030672">
    <property type="component" value="Unassembled WGS sequence"/>
</dbReference>
<dbReference type="SUPFAM" id="SSF55811">
    <property type="entry name" value="Nudix"/>
    <property type="match status" value="1"/>
</dbReference>
<dbReference type="InterPro" id="IPR051325">
    <property type="entry name" value="Nudix_hydrolase_domain"/>
</dbReference>
<dbReference type="GO" id="GO:0006754">
    <property type="term" value="P:ATP biosynthetic process"/>
    <property type="evidence" value="ECO:0007669"/>
    <property type="project" value="TreeGrafter"/>
</dbReference>
<dbReference type="PROSITE" id="PS51462">
    <property type="entry name" value="NUDIX"/>
    <property type="match status" value="1"/>
</dbReference>
<proteinExistence type="predicted"/>
<dbReference type="PROSITE" id="PS00893">
    <property type="entry name" value="NUDIX_BOX"/>
    <property type="match status" value="1"/>
</dbReference>
<name>A0A074VZE8_AURM1</name>
<dbReference type="EMBL" id="KL584832">
    <property type="protein sequence ID" value="KEQ63087.1"/>
    <property type="molecule type" value="Genomic_DNA"/>
</dbReference>
<dbReference type="PANTHER" id="PTHR21340:SF0">
    <property type="entry name" value="BIS(5'-NUCLEOSYL)-TETRAPHOSPHATASE [ASYMMETRICAL]"/>
    <property type="match status" value="1"/>
</dbReference>
<feature type="domain" description="Nudix hydrolase" evidence="2">
    <location>
        <begin position="15"/>
        <end position="162"/>
    </location>
</feature>
<dbReference type="PANTHER" id="PTHR21340">
    <property type="entry name" value="DIADENOSINE 5,5-P1,P4-TETRAPHOSPHATE PYROPHOSPHOHYDROLASE MUTT"/>
    <property type="match status" value="1"/>
</dbReference>
<dbReference type="HOGENOM" id="CLU_037162_2_1_1"/>
<keyword evidence="4" id="KW-1185">Reference proteome</keyword>
<dbReference type="InterPro" id="IPR000086">
    <property type="entry name" value="NUDIX_hydrolase_dom"/>
</dbReference>
<evidence type="ECO:0000313" key="4">
    <source>
        <dbReference type="Proteomes" id="UP000030672"/>
    </source>
</evidence>
<reference evidence="3 4" key="1">
    <citation type="journal article" date="2014" name="BMC Genomics">
        <title>Genome sequencing of four Aureobasidium pullulans varieties: biotechnological potential, stress tolerance, and description of new species.</title>
        <authorList>
            <person name="Gostin Ar C."/>
            <person name="Ohm R.A."/>
            <person name="Kogej T."/>
            <person name="Sonjak S."/>
            <person name="Turk M."/>
            <person name="Zajc J."/>
            <person name="Zalar P."/>
            <person name="Grube M."/>
            <person name="Sun H."/>
            <person name="Han J."/>
            <person name="Sharma A."/>
            <person name="Chiniquy J."/>
            <person name="Ngan C.Y."/>
            <person name="Lipzen A."/>
            <person name="Barry K."/>
            <person name="Grigoriev I.V."/>
            <person name="Gunde-Cimerman N."/>
        </authorList>
    </citation>
    <scope>NUCLEOTIDE SEQUENCE [LARGE SCALE GENOMIC DNA]</scope>
    <source>
        <strain evidence="3 4">CBS 110374</strain>
    </source>
</reference>
<keyword evidence="1" id="KW-0378">Hydrolase</keyword>
<gene>
    <name evidence="3" type="ORF">M437DRAFT_47489</name>
</gene>
<dbReference type="Pfam" id="PF00293">
    <property type="entry name" value="NUDIX"/>
    <property type="match status" value="1"/>
</dbReference>
<dbReference type="InterPro" id="IPR020084">
    <property type="entry name" value="NUDIX_hydrolase_CS"/>
</dbReference>
<organism evidence="3 4">
    <name type="scientific">Aureobasidium melanogenum (strain CBS 110374)</name>
    <name type="common">Aureobasidium pullulans var. melanogenum</name>
    <dbReference type="NCBI Taxonomy" id="1043003"/>
    <lineage>
        <taxon>Eukaryota</taxon>
        <taxon>Fungi</taxon>
        <taxon>Dikarya</taxon>
        <taxon>Ascomycota</taxon>
        <taxon>Pezizomycotina</taxon>
        <taxon>Dothideomycetes</taxon>
        <taxon>Dothideomycetidae</taxon>
        <taxon>Dothideales</taxon>
        <taxon>Saccotheciaceae</taxon>
        <taxon>Aureobasidium</taxon>
    </lineage>
</organism>
<evidence type="ECO:0000259" key="2">
    <source>
        <dbReference type="PROSITE" id="PS51462"/>
    </source>
</evidence>
<dbReference type="GO" id="GO:0006167">
    <property type="term" value="P:AMP biosynthetic process"/>
    <property type="evidence" value="ECO:0007669"/>
    <property type="project" value="TreeGrafter"/>
</dbReference>
<dbReference type="Gene3D" id="3.90.79.10">
    <property type="entry name" value="Nucleoside Triphosphate Pyrophosphohydrolase"/>
    <property type="match status" value="1"/>
</dbReference>
<dbReference type="STRING" id="1043003.A0A074VZE8"/>
<dbReference type="RefSeq" id="XP_040880110.1">
    <property type="nucleotide sequence ID" value="XM_041021460.1"/>
</dbReference>
<dbReference type="AlphaFoldDB" id="A0A074VZE8"/>
<dbReference type="InterPro" id="IPR015797">
    <property type="entry name" value="NUDIX_hydrolase-like_dom_sf"/>
</dbReference>
<sequence>MPFNTSTKAFYPSDGFVISCGTVPLDLPHNKVLLIRMRSTNEIFLPKGRKDENECMKAAALRETYEETGYCATILPLKIPTHATNRTGDGAHEEPIAVTQRVKDGILKIIFWYAASVDSRQVPEKDTQQEGEDFEPIWLDCTQALVALTFDDDREVARLAIDAVSDSRRVTGL</sequence>
<evidence type="ECO:0000313" key="3">
    <source>
        <dbReference type="EMBL" id="KEQ63087.1"/>
    </source>
</evidence>
<dbReference type="GO" id="GO:0004081">
    <property type="term" value="F:bis(5'-nucleosyl)-tetraphosphatase (asymmetrical) activity"/>
    <property type="evidence" value="ECO:0007669"/>
    <property type="project" value="TreeGrafter"/>
</dbReference>
<evidence type="ECO:0000256" key="1">
    <source>
        <dbReference type="ARBA" id="ARBA00022801"/>
    </source>
</evidence>